<evidence type="ECO:0000256" key="4">
    <source>
        <dbReference type="PROSITE-ProRule" id="PRU00502"/>
    </source>
</evidence>
<evidence type="ECO:0000256" key="2">
    <source>
        <dbReference type="ARBA" id="ARBA00022771"/>
    </source>
</evidence>
<dbReference type="SMART" id="SM00290">
    <property type="entry name" value="ZnF_UBP"/>
    <property type="match status" value="1"/>
</dbReference>
<dbReference type="RefSeq" id="XP_047780545.1">
    <property type="nucleotide sequence ID" value="XM_047923357.1"/>
</dbReference>
<protein>
    <recommendedName>
        <fullName evidence="5">Ubiquitin carboxyl-terminal hydrolase</fullName>
        <ecNumber evidence="5">3.4.19.12</ecNumber>
    </recommendedName>
</protein>
<dbReference type="InterPro" id="IPR001607">
    <property type="entry name" value="Znf_UBP"/>
</dbReference>
<dbReference type="PANTHER" id="PTHR24006">
    <property type="entry name" value="UBIQUITIN CARBOXYL-TERMINAL HYDROLASE"/>
    <property type="match status" value="1"/>
</dbReference>
<evidence type="ECO:0000256" key="3">
    <source>
        <dbReference type="ARBA" id="ARBA00022833"/>
    </source>
</evidence>
<organism evidence="8 9">
    <name type="scientific">Rhodofomes roseus</name>
    <dbReference type="NCBI Taxonomy" id="34475"/>
    <lineage>
        <taxon>Eukaryota</taxon>
        <taxon>Fungi</taxon>
        <taxon>Dikarya</taxon>
        <taxon>Basidiomycota</taxon>
        <taxon>Agaricomycotina</taxon>
        <taxon>Agaricomycetes</taxon>
        <taxon>Polyporales</taxon>
        <taxon>Rhodofomes</taxon>
    </lineage>
</organism>
<dbReference type="InterPro" id="IPR018200">
    <property type="entry name" value="USP_CS"/>
</dbReference>
<reference evidence="8 9" key="1">
    <citation type="journal article" date="2021" name="Environ. Microbiol.">
        <title>Gene family expansions and transcriptome signatures uncover fungal adaptations to wood decay.</title>
        <authorList>
            <person name="Hage H."/>
            <person name="Miyauchi S."/>
            <person name="Viragh M."/>
            <person name="Drula E."/>
            <person name="Min B."/>
            <person name="Chaduli D."/>
            <person name="Navarro D."/>
            <person name="Favel A."/>
            <person name="Norest M."/>
            <person name="Lesage-Meessen L."/>
            <person name="Balint B."/>
            <person name="Merenyi Z."/>
            <person name="de Eugenio L."/>
            <person name="Morin E."/>
            <person name="Martinez A.T."/>
            <person name="Baldrian P."/>
            <person name="Stursova M."/>
            <person name="Martinez M.J."/>
            <person name="Novotny C."/>
            <person name="Magnuson J.K."/>
            <person name="Spatafora J.W."/>
            <person name="Maurice S."/>
            <person name="Pangilinan J."/>
            <person name="Andreopoulos W."/>
            <person name="LaButti K."/>
            <person name="Hundley H."/>
            <person name="Na H."/>
            <person name="Kuo A."/>
            <person name="Barry K."/>
            <person name="Lipzen A."/>
            <person name="Henrissat B."/>
            <person name="Riley R."/>
            <person name="Ahrendt S."/>
            <person name="Nagy L.G."/>
            <person name="Grigoriev I.V."/>
            <person name="Martin F."/>
            <person name="Rosso M.N."/>
        </authorList>
    </citation>
    <scope>NUCLEOTIDE SEQUENCE [LARGE SCALE GENOMIC DNA]</scope>
    <source>
        <strain evidence="8 9">CIRM-BRFM 1785</strain>
    </source>
</reference>
<dbReference type="PANTHER" id="PTHR24006:SF937">
    <property type="entry name" value="UBIQUITIN CARBOXYL-TERMINAL HYDROLASE"/>
    <property type="match status" value="1"/>
</dbReference>
<dbReference type="InterPro" id="IPR001394">
    <property type="entry name" value="Peptidase_C19_UCH"/>
</dbReference>
<dbReference type="Gene3D" id="3.30.40.10">
    <property type="entry name" value="Zinc/RING finger domain, C3HC4 (zinc finger)"/>
    <property type="match status" value="1"/>
</dbReference>
<keyword evidence="2 4" id="KW-0863">Zinc-finger</keyword>
<keyword evidence="5" id="KW-0788">Thiol protease</keyword>
<dbReference type="InterPro" id="IPR013083">
    <property type="entry name" value="Znf_RING/FYVE/PHD"/>
</dbReference>
<evidence type="ECO:0000256" key="5">
    <source>
        <dbReference type="RuleBase" id="RU366025"/>
    </source>
</evidence>
<dbReference type="SUPFAM" id="SSF54001">
    <property type="entry name" value="Cysteine proteinases"/>
    <property type="match status" value="1"/>
</dbReference>
<comment type="catalytic activity">
    <reaction evidence="5">
        <text>Thiol-dependent hydrolysis of ester, thioester, amide, peptide and isopeptide bonds formed by the C-terminal Gly of ubiquitin (a 76-residue protein attached to proteins as an intracellular targeting signal).</text>
        <dbReference type="EC" id="3.4.19.12"/>
    </reaction>
</comment>
<dbReference type="Proteomes" id="UP000814176">
    <property type="component" value="Unassembled WGS sequence"/>
</dbReference>
<keyword evidence="5" id="KW-0378">Hydrolase</keyword>
<evidence type="ECO:0000259" key="7">
    <source>
        <dbReference type="PROSITE" id="PS50271"/>
    </source>
</evidence>
<feature type="domain" description="USP" evidence="6">
    <location>
        <begin position="172"/>
        <end position="503"/>
    </location>
</feature>
<dbReference type="InterPro" id="IPR050164">
    <property type="entry name" value="Peptidase_C19"/>
</dbReference>
<dbReference type="EMBL" id="JADCUA010000007">
    <property type="protein sequence ID" value="KAH9838630.1"/>
    <property type="molecule type" value="Genomic_DNA"/>
</dbReference>
<keyword evidence="9" id="KW-1185">Reference proteome</keyword>
<dbReference type="PROSITE" id="PS00972">
    <property type="entry name" value="USP_1"/>
    <property type="match status" value="1"/>
</dbReference>
<keyword evidence="1" id="KW-0479">Metal-binding</keyword>
<keyword evidence="5" id="KW-0833">Ubl conjugation pathway</keyword>
<dbReference type="Pfam" id="PF00443">
    <property type="entry name" value="UCH"/>
    <property type="match status" value="1"/>
</dbReference>
<proteinExistence type="inferred from homology"/>
<gene>
    <name evidence="8" type="ORF">C8Q71DRAFT_752208</name>
</gene>
<dbReference type="EC" id="3.4.19.12" evidence="5"/>
<comment type="similarity">
    <text evidence="5">Belongs to the peptidase C19 family.</text>
</comment>
<dbReference type="SUPFAM" id="SSF57850">
    <property type="entry name" value="RING/U-box"/>
    <property type="match status" value="1"/>
</dbReference>
<name>A0ABQ8KLP5_9APHY</name>
<keyword evidence="5" id="KW-0645">Protease</keyword>
<sequence length="549" mass="61603">MNQDTLAVSAGARLAMCSHVDVYPHDTDDVFRKLRALGTWNIQRLHNAARPSKRRKLSLPMCDTCQSTLRPFACLHCPSTGCWHERHMRDHLEDTDHNFCVDVRTGTIYCNACADFVYERAAARTFAIATIGAEEIVGVARNNRQPFEPWRPNQKESTILQTAISMPCQARRGLLNLGNTCFMNAILQAFLVNPLLRDFFLSDKHNHLLCKNRDCTCCEMDKLFSEMYSENATPYGPASFLATTWRASAELSGYAQQDAHEFFMAALNHIHSTSRGSTKFQCICIVHSTFTGLLQSDVKCGRCGNVTTASDLMLDISLELQDKGSAGHAGSELTLASCLRRYTQPEKLGPNAYDCANCGKVSHADKRLSLRKLPPVLSFQFKRFEHKAGDKAAAQKIEAPVRFPSSINMAPYTSLAMAVREQEGKDGGPDSASSSLPGPASMYEYDLFAVVCHEGQINNGHYTCFARSQDEWYRFDDDKVSHSSLRACLSSQPQVYMCFYVKKHLDYKPYVTPSYKVAREAEAVREKQREREKEAARMREVEDALLATV</sequence>
<dbReference type="PROSITE" id="PS50235">
    <property type="entry name" value="USP_3"/>
    <property type="match status" value="1"/>
</dbReference>
<feature type="domain" description="UBP-type" evidence="7">
    <location>
        <begin position="41"/>
        <end position="147"/>
    </location>
</feature>
<keyword evidence="3" id="KW-0862">Zinc</keyword>
<accession>A0ABQ8KLP5</accession>
<dbReference type="Gene3D" id="3.90.70.10">
    <property type="entry name" value="Cysteine proteinases"/>
    <property type="match status" value="1"/>
</dbReference>
<comment type="caution">
    <text evidence="8">The sequence shown here is derived from an EMBL/GenBank/DDBJ whole genome shotgun (WGS) entry which is preliminary data.</text>
</comment>
<evidence type="ECO:0000259" key="6">
    <source>
        <dbReference type="PROSITE" id="PS50235"/>
    </source>
</evidence>
<dbReference type="InterPro" id="IPR038765">
    <property type="entry name" value="Papain-like_cys_pep_sf"/>
</dbReference>
<evidence type="ECO:0000313" key="9">
    <source>
        <dbReference type="Proteomes" id="UP000814176"/>
    </source>
</evidence>
<dbReference type="Pfam" id="PF02148">
    <property type="entry name" value="zf-UBP"/>
    <property type="match status" value="1"/>
</dbReference>
<dbReference type="PROSITE" id="PS00973">
    <property type="entry name" value="USP_2"/>
    <property type="match status" value="1"/>
</dbReference>
<evidence type="ECO:0000313" key="8">
    <source>
        <dbReference type="EMBL" id="KAH9838630.1"/>
    </source>
</evidence>
<evidence type="ECO:0000256" key="1">
    <source>
        <dbReference type="ARBA" id="ARBA00022723"/>
    </source>
</evidence>
<dbReference type="GeneID" id="72004089"/>
<dbReference type="InterPro" id="IPR028889">
    <property type="entry name" value="USP"/>
</dbReference>
<dbReference type="PROSITE" id="PS50271">
    <property type="entry name" value="ZF_UBP"/>
    <property type="match status" value="1"/>
</dbReference>